<reference evidence="7" key="1">
    <citation type="submission" date="2022-10" db="EMBL/GenBank/DDBJ databases">
        <authorList>
            <person name="Chen Y."/>
            <person name="Dougan E. K."/>
            <person name="Chan C."/>
            <person name="Rhodes N."/>
            <person name="Thang M."/>
        </authorList>
    </citation>
    <scope>NUCLEOTIDE SEQUENCE</scope>
</reference>
<keyword evidence="3" id="KW-0862">Zinc</keyword>
<evidence type="ECO:0000256" key="5">
    <source>
        <dbReference type="SAM" id="MobiDB-lite"/>
    </source>
</evidence>
<evidence type="ECO:0000256" key="4">
    <source>
        <dbReference type="PROSITE-ProRule" id="PRU00322"/>
    </source>
</evidence>
<evidence type="ECO:0000256" key="3">
    <source>
        <dbReference type="ARBA" id="ARBA00022833"/>
    </source>
</evidence>
<sequence>MAEEAALPWQCTRCSLLNTPSSTRCNACDFPREMSAAPAMPPALRLEPKPEASAPIMKPSAAAGLSASERKAREEEMAAKRQKKEAERQRILAQAEADRRARMEPAVPVLAVPPAPSASSVVAANSSVRLQLRCPQWSRNVIFTAFQSNNTLGDVRRALREDLVRGVAGTGDGRMQDTALAEAQVPQEEAIVLAEQVPPRRKFLTAEDMQMTLQAAGLCPSGTLLVDAAPIKASVDACDNRLTMLPTLQIDHQPISHGACIGGIALHPEQHCSDESDSNEVLRNMERRLDEAYSRRNDHEKPPAIAMKEVHPNIEAAIQAGVFMPVQPSQNEWNELYSCQHGLGMRAWLEGIINEINEMEAHEDYSAAFNEGKGIMSSRHDMIMAISTAIKDGMQEAD</sequence>
<dbReference type="EMBL" id="CAMXCT030006790">
    <property type="protein sequence ID" value="CAL4807433.1"/>
    <property type="molecule type" value="Genomic_DNA"/>
</dbReference>
<keyword evidence="2 4" id="KW-0863">Zinc-finger</keyword>
<dbReference type="InterPro" id="IPR001876">
    <property type="entry name" value="Znf_RanBP2"/>
</dbReference>
<dbReference type="GO" id="GO:0008270">
    <property type="term" value="F:zinc ion binding"/>
    <property type="evidence" value="ECO:0007669"/>
    <property type="project" value="UniProtKB-KW"/>
</dbReference>
<dbReference type="Proteomes" id="UP001152797">
    <property type="component" value="Unassembled WGS sequence"/>
</dbReference>
<evidence type="ECO:0000259" key="6">
    <source>
        <dbReference type="PROSITE" id="PS50199"/>
    </source>
</evidence>
<keyword evidence="1" id="KW-0479">Metal-binding</keyword>
<organism evidence="7">
    <name type="scientific">Cladocopium goreaui</name>
    <dbReference type="NCBI Taxonomy" id="2562237"/>
    <lineage>
        <taxon>Eukaryota</taxon>
        <taxon>Sar</taxon>
        <taxon>Alveolata</taxon>
        <taxon>Dinophyceae</taxon>
        <taxon>Suessiales</taxon>
        <taxon>Symbiodiniaceae</taxon>
        <taxon>Cladocopium</taxon>
    </lineage>
</organism>
<reference evidence="8" key="2">
    <citation type="submission" date="2024-04" db="EMBL/GenBank/DDBJ databases">
        <authorList>
            <person name="Chen Y."/>
            <person name="Shah S."/>
            <person name="Dougan E. K."/>
            <person name="Thang M."/>
            <person name="Chan C."/>
        </authorList>
    </citation>
    <scope>NUCLEOTIDE SEQUENCE [LARGE SCALE GENOMIC DNA]</scope>
</reference>
<protein>
    <recommendedName>
        <fullName evidence="6">RanBP2-type domain-containing protein</fullName>
    </recommendedName>
</protein>
<dbReference type="SUPFAM" id="SSF54236">
    <property type="entry name" value="Ubiquitin-like"/>
    <property type="match status" value="1"/>
</dbReference>
<feature type="compositionally biased region" description="Basic and acidic residues" evidence="5">
    <location>
        <begin position="68"/>
        <end position="90"/>
    </location>
</feature>
<accession>A0A9P1M3P1</accession>
<keyword evidence="9" id="KW-1185">Reference proteome</keyword>
<gene>
    <name evidence="7" type="ORF">C1SCF055_LOCUS44564</name>
</gene>
<feature type="region of interest" description="Disordered" evidence="5">
    <location>
        <begin position="39"/>
        <end position="90"/>
    </location>
</feature>
<evidence type="ECO:0000256" key="1">
    <source>
        <dbReference type="ARBA" id="ARBA00022723"/>
    </source>
</evidence>
<dbReference type="EMBL" id="CAMXCT010006790">
    <property type="protein sequence ID" value="CAI4020121.1"/>
    <property type="molecule type" value="Genomic_DNA"/>
</dbReference>
<name>A0A9P1M3P1_9DINO</name>
<dbReference type="SMART" id="SM00547">
    <property type="entry name" value="ZnF_RBZ"/>
    <property type="match status" value="1"/>
</dbReference>
<dbReference type="Gene3D" id="4.10.1060.10">
    <property type="entry name" value="Zinc finger, RanBP2-type"/>
    <property type="match status" value="1"/>
</dbReference>
<evidence type="ECO:0000313" key="9">
    <source>
        <dbReference type="Proteomes" id="UP001152797"/>
    </source>
</evidence>
<proteinExistence type="predicted"/>
<dbReference type="OrthoDB" id="10660446at2759"/>
<feature type="domain" description="RanBP2-type" evidence="6">
    <location>
        <begin position="3"/>
        <end position="34"/>
    </location>
</feature>
<dbReference type="AlphaFoldDB" id="A0A9P1M3P1"/>
<evidence type="ECO:0000313" key="8">
    <source>
        <dbReference type="EMBL" id="CAL1173496.1"/>
    </source>
</evidence>
<evidence type="ECO:0000256" key="2">
    <source>
        <dbReference type="ARBA" id="ARBA00022771"/>
    </source>
</evidence>
<dbReference type="Gene3D" id="3.10.20.90">
    <property type="entry name" value="Phosphatidylinositol 3-kinase Catalytic Subunit, Chain A, domain 1"/>
    <property type="match status" value="1"/>
</dbReference>
<dbReference type="EMBL" id="CAMXCT020006790">
    <property type="protein sequence ID" value="CAL1173496.1"/>
    <property type="molecule type" value="Genomic_DNA"/>
</dbReference>
<dbReference type="InterPro" id="IPR029071">
    <property type="entry name" value="Ubiquitin-like_domsf"/>
</dbReference>
<dbReference type="PROSITE" id="PS50199">
    <property type="entry name" value="ZF_RANBP2_2"/>
    <property type="match status" value="1"/>
</dbReference>
<dbReference type="PROSITE" id="PS01358">
    <property type="entry name" value="ZF_RANBP2_1"/>
    <property type="match status" value="1"/>
</dbReference>
<dbReference type="SUPFAM" id="SSF90209">
    <property type="entry name" value="Ran binding protein zinc finger-like"/>
    <property type="match status" value="1"/>
</dbReference>
<evidence type="ECO:0000313" key="7">
    <source>
        <dbReference type="EMBL" id="CAI4020121.1"/>
    </source>
</evidence>
<comment type="caution">
    <text evidence="7">The sequence shown here is derived from an EMBL/GenBank/DDBJ whole genome shotgun (WGS) entry which is preliminary data.</text>
</comment>
<dbReference type="InterPro" id="IPR036443">
    <property type="entry name" value="Znf_RanBP2_sf"/>
</dbReference>
<dbReference type="Pfam" id="PF00641">
    <property type="entry name" value="Zn_ribbon_RanBP"/>
    <property type="match status" value="1"/>
</dbReference>